<evidence type="ECO:0000256" key="3">
    <source>
        <dbReference type="ARBA" id="ARBA00022692"/>
    </source>
</evidence>
<dbReference type="OrthoDB" id="7547218at2759"/>
<dbReference type="InterPro" id="IPR013604">
    <property type="entry name" value="7TM_chemorcpt"/>
</dbReference>
<accession>A0A0L7QN11</accession>
<comment type="subcellular location">
    <subcellularLocation>
        <location evidence="1">Cell membrane</location>
        <topology evidence="1">Multi-pass membrane protein</topology>
    </subcellularLocation>
</comment>
<sequence>MANGGHGVVVNGVGAHGVGTLSREERRRRRRATQKYRTAHATSWLGHRFKQTNELLRTFLVEGHQIKTEDTVVEKSNVLNKRFRLDRWLSEHSIHRSRVLPLSHPLNIKHESQSVKKVHLLQQISLYTEVYKPETFLSKLSVITVLLIEVLSYCVKIALVSYNCEYTTNQANRTIEIIHACSVYDIDTELKDEILQFSLQMSHTQLGKSKSAYFRLNYSFIRDCISFVATYLVIMIQWNQTVYSINE</sequence>
<keyword evidence="7" id="KW-1185">Reference proteome</keyword>
<dbReference type="Pfam" id="PF08395">
    <property type="entry name" value="7tm_7"/>
    <property type="match status" value="1"/>
</dbReference>
<organism evidence="6 7">
    <name type="scientific">Habropoda laboriosa</name>
    <dbReference type="NCBI Taxonomy" id="597456"/>
    <lineage>
        <taxon>Eukaryota</taxon>
        <taxon>Metazoa</taxon>
        <taxon>Ecdysozoa</taxon>
        <taxon>Arthropoda</taxon>
        <taxon>Hexapoda</taxon>
        <taxon>Insecta</taxon>
        <taxon>Pterygota</taxon>
        <taxon>Neoptera</taxon>
        <taxon>Endopterygota</taxon>
        <taxon>Hymenoptera</taxon>
        <taxon>Apocrita</taxon>
        <taxon>Aculeata</taxon>
        <taxon>Apoidea</taxon>
        <taxon>Anthophila</taxon>
        <taxon>Apidae</taxon>
        <taxon>Habropoda</taxon>
    </lineage>
</organism>
<evidence type="ECO:0000256" key="4">
    <source>
        <dbReference type="ARBA" id="ARBA00022989"/>
    </source>
</evidence>
<dbReference type="GO" id="GO:0050909">
    <property type="term" value="P:sensory perception of taste"/>
    <property type="evidence" value="ECO:0007669"/>
    <property type="project" value="InterPro"/>
</dbReference>
<dbReference type="Proteomes" id="UP000053825">
    <property type="component" value="Unassembled WGS sequence"/>
</dbReference>
<name>A0A0L7QN11_9HYME</name>
<gene>
    <name evidence="6" type="ORF">WH47_09182</name>
</gene>
<dbReference type="AlphaFoldDB" id="A0A0L7QN11"/>
<protein>
    <recommendedName>
        <fullName evidence="8">Gustatory receptor</fullName>
    </recommendedName>
</protein>
<evidence type="ECO:0000313" key="6">
    <source>
        <dbReference type="EMBL" id="KOC60042.1"/>
    </source>
</evidence>
<evidence type="ECO:0008006" key="8">
    <source>
        <dbReference type="Google" id="ProtNLM"/>
    </source>
</evidence>
<dbReference type="EMBL" id="KQ414860">
    <property type="protein sequence ID" value="KOC60042.1"/>
    <property type="molecule type" value="Genomic_DNA"/>
</dbReference>
<keyword evidence="2" id="KW-1003">Cell membrane</keyword>
<keyword evidence="3" id="KW-0812">Transmembrane</keyword>
<evidence type="ECO:0000256" key="2">
    <source>
        <dbReference type="ARBA" id="ARBA00022475"/>
    </source>
</evidence>
<proteinExistence type="predicted"/>
<dbReference type="GO" id="GO:0005886">
    <property type="term" value="C:plasma membrane"/>
    <property type="evidence" value="ECO:0007669"/>
    <property type="project" value="UniProtKB-SubCell"/>
</dbReference>
<evidence type="ECO:0000313" key="7">
    <source>
        <dbReference type="Proteomes" id="UP000053825"/>
    </source>
</evidence>
<keyword evidence="4" id="KW-1133">Transmembrane helix</keyword>
<reference evidence="6 7" key="1">
    <citation type="submission" date="2015-07" db="EMBL/GenBank/DDBJ databases">
        <title>The genome of Habropoda laboriosa.</title>
        <authorList>
            <person name="Pan H."/>
            <person name="Kapheim K."/>
        </authorList>
    </citation>
    <scope>NUCLEOTIDE SEQUENCE [LARGE SCALE GENOMIC DNA]</scope>
    <source>
        <strain evidence="6">0110345459</strain>
    </source>
</reference>
<evidence type="ECO:0000256" key="5">
    <source>
        <dbReference type="ARBA" id="ARBA00023136"/>
    </source>
</evidence>
<evidence type="ECO:0000256" key="1">
    <source>
        <dbReference type="ARBA" id="ARBA00004651"/>
    </source>
</evidence>
<keyword evidence="5" id="KW-0472">Membrane</keyword>